<dbReference type="PANTHER" id="PTHR11477">
    <property type="entry name" value="TRANSCRIPTION FACTOR S-II ZINC FINGER DOMAIN-CONTAINING PROTEIN"/>
    <property type="match status" value="1"/>
</dbReference>
<dbReference type="GO" id="GO:0005634">
    <property type="term" value="C:nucleus"/>
    <property type="evidence" value="ECO:0007669"/>
    <property type="project" value="TreeGrafter"/>
</dbReference>
<dbReference type="VEuPathDB" id="FungiDB:GGTG_08913"/>
<dbReference type="EnsemblFungi" id="EJT75075">
    <property type="protein sequence ID" value="EJT75075"/>
    <property type="gene ID" value="GGTG_08913"/>
</dbReference>
<dbReference type="PANTHER" id="PTHR11477:SF11">
    <property type="entry name" value="TRANSCRIPTION FACTOR BYE1"/>
    <property type="match status" value="1"/>
</dbReference>
<feature type="region of interest" description="Disordered" evidence="7">
    <location>
        <begin position="106"/>
        <end position="318"/>
    </location>
</feature>
<keyword evidence="4" id="KW-0479">Metal-binding</keyword>
<organism evidence="9">
    <name type="scientific">Gaeumannomyces tritici (strain R3-111a-1)</name>
    <name type="common">Wheat and barley take-all root rot fungus</name>
    <name type="synonym">Gaeumannomyces graminis var. tritici</name>
    <dbReference type="NCBI Taxonomy" id="644352"/>
    <lineage>
        <taxon>Eukaryota</taxon>
        <taxon>Fungi</taxon>
        <taxon>Dikarya</taxon>
        <taxon>Ascomycota</taxon>
        <taxon>Pezizomycotina</taxon>
        <taxon>Sordariomycetes</taxon>
        <taxon>Sordariomycetidae</taxon>
        <taxon>Magnaporthales</taxon>
        <taxon>Magnaporthaceae</taxon>
        <taxon>Gaeumannomyces</taxon>
    </lineage>
</organism>
<dbReference type="GeneID" id="20349371"/>
<dbReference type="eggNOG" id="KOG1634">
    <property type="taxonomic scope" value="Eukaryota"/>
</dbReference>
<dbReference type="SMART" id="SM00510">
    <property type="entry name" value="TFS2M"/>
    <property type="match status" value="1"/>
</dbReference>
<dbReference type="GO" id="GO:0000977">
    <property type="term" value="F:RNA polymerase II transcription regulatory region sequence-specific DNA binding"/>
    <property type="evidence" value="ECO:0007669"/>
    <property type="project" value="TreeGrafter"/>
</dbReference>
<dbReference type="Pfam" id="PF20826">
    <property type="entry name" value="PHD_5"/>
    <property type="match status" value="1"/>
</dbReference>
<feature type="compositionally biased region" description="Basic residues" evidence="7">
    <location>
        <begin position="131"/>
        <end position="143"/>
    </location>
</feature>
<dbReference type="OrthoDB" id="79252at2759"/>
<dbReference type="SUPFAM" id="SSF46942">
    <property type="entry name" value="Elongation factor TFIIS domain 2"/>
    <property type="match status" value="1"/>
</dbReference>
<dbReference type="SMART" id="SM00249">
    <property type="entry name" value="PHD"/>
    <property type="match status" value="1"/>
</dbReference>
<feature type="region of interest" description="Disordered" evidence="7">
    <location>
        <begin position="839"/>
        <end position="966"/>
    </location>
</feature>
<dbReference type="InterPro" id="IPR012921">
    <property type="entry name" value="SPOC_C"/>
</dbReference>
<reference evidence="11" key="1">
    <citation type="submission" date="2010-07" db="EMBL/GenBank/DDBJ databases">
        <title>The genome sequence of Gaeumannomyces graminis var. tritici strain R3-111a-1.</title>
        <authorList>
            <consortium name="The Broad Institute Genome Sequencing Platform"/>
            <person name="Ma L.-J."/>
            <person name="Dead R."/>
            <person name="Young S."/>
            <person name="Zeng Q."/>
            <person name="Koehrsen M."/>
            <person name="Alvarado L."/>
            <person name="Berlin A."/>
            <person name="Chapman S.B."/>
            <person name="Chen Z."/>
            <person name="Freedman E."/>
            <person name="Gellesch M."/>
            <person name="Goldberg J."/>
            <person name="Griggs A."/>
            <person name="Gujja S."/>
            <person name="Heilman E.R."/>
            <person name="Heiman D."/>
            <person name="Hepburn T."/>
            <person name="Howarth C."/>
            <person name="Jen D."/>
            <person name="Larson L."/>
            <person name="Mehta T."/>
            <person name="Neiman D."/>
            <person name="Pearson M."/>
            <person name="Roberts A."/>
            <person name="Saif S."/>
            <person name="Shea T."/>
            <person name="Shenoy N."/>
            <person name="Sisk P."/>
            <person name="Stolte C."/>
            <person name="Sykes S."/>
            <person name="Walk T."/>
            <person name="White J."/>
            <person name="Yandava C."/>
            <person name="Haas B."/>
            <person name="Nusbaum C."/>
            <person name="Birren B."/>
        </authorList>
    </citation>
    <scope>NUCLEOTIDE SEQUENCE [LARGE SCALE GENOMIC DNA]</scope>
    <source>
        <strain evidence="11">R3-111a-1</strain>
    </source>
</reference>
<evidence type="ECO:0000259" key="8">
    <source>
        <dbReference type="PROSITE" id="PS51321"/>
    </source>
</evidence>
<comment type="function">
    <text evidence="1">Negative regulator of transcription elongation.</text>
</comment>
<dbReference type="InterPro" id="IPR013083">
    <property type="entry name" value="Znf_RING/FYVE/PHD"/>
</dbReference>
<dbReference type="GO" id="GO:0001139">
    <property type="term" value="F:RNA polymerase II complex recruiting activity"/>
    <property type="evidence" value="ECO:0007669"/>
    <property type="project" value="TreeGrafter"/>
</dbReference>
<dbReference type="GO" id="GO:0006362">
    <property type="term" value="P:transcription elongation by RNA polymerase I"/>
    <property type="evidence" value="ECO:0007669"/>
    <property type="project" value="TreeGrafter"/>
</dbReference>
<dbReference type="AlphaFoldDB" id="J3P5X3"/>
<sequence length="966" mass="106482">MSAEEPRRSVRSTKGQNTKNLDLDQPAEPKRRGRKKKQEEPEEPEEEIIRCVCGATEQTGDSGEPWIACDKCTAWQHNVCVGKSIYDEDLTSEYFCEMCKPEDHKELLDGIARGEKPWEDRRRVYEEESKKKKKGGPKRGAKKRASDVKEQTPVPKRQATPKATPKGKGGTPVPEKKKATPAPEIAEKPAEKPEKAAEEPEKPAEKPEKAAEKPAPEKPAPEKATSAQKAPTPDTPADKPKPTPSTKRKAKEPAEDKGTKLRKVSESQAVPAPAEDAPEAPAPEPAPEPQRPIVPYDPPADLASALAELPQPRQNPAKALQKSITAAIVGLEKKAYKFDDGATTAQRAERLALQVERAVEDTHANAKEYGGQIKTLAFNIKTNLDLVKRLVERTLSPPMLATMTTDELASKELQRETAKMRERAEKQSILITEEGPRVKITHKGEEIIGNDDEPTPTDDAPVSRHHEPARPAPAPAEPEQVANDAMEVELPADVEYRRPLRIDPQSSAKASGFDIKQVFSKVKSPTQPVRRPSQPTSRSPVDDAEVDRLIADEAESPPYSPTDETEDPDVIWRGSLEMPGVATLTVSSKFMGGGNLKVVYNMPWDTLFPSRITVDGRLGKDAASSYLCGMRWRSMFDLVIASLQPTSEAAKPQFQKVVEYFISRKKYGVAGPKALPNVRDMYLIPLLPDGEMPEIMMNLQDNLVPENRTEPMLLIVFVYQNDPEQLRRLREGQGQTLAHTPNTHTNGGPVGMSPITPAPGPLDYGAAKERDQMRGVTVGRQILGEELWSSPSLQYLMPGADKMHAKEWIAIKTILQSSQRARDDLASLTELVGEFSRQTEQQQRQQQQGQQQQGQQQQQQQQQQGYQQQPQQQHQQQRPHATPTPRAQPRPKPTTQILPPKAVAASPKAVPASPKTPSAASPKAAQARPGPISQTPVPIPRIPHTQPKPAPRPVTQVPVPAPNPQS</sequence>
<dbReference type="HOGENOM" id="CLU_009292_0_0_1"/>
<dbReference type="Pfam" id="PF23257">
    <property type="entry name" value="DUF7071"/>
    <property type="match status" value="1"/>
</dbReference>
<gene>
    <name evidence="10" type="primary">20349371</name>
    <name evidence="9" type="ORF">GGTG_08913</name>
</gene>
<dbReference type="InterPro" id="IPR001965">
    <property type="entry name" value="Znf_PHD"/>
</dbReference>
<feature type="compositionally biased region" description="Pro residues" evidence="7">
    <location>
        <begin position="280"/>
        <end position="298"/>
    </location>
</feature>
<feature type="region of interest" description="Disordered" evidence="7">
    <location>
        <begin position="1"/>
        <end position="48"/>
    </location>
</feature>
<feature type="compositionally biased region" description="Pro residues" evidence="7">
    <location>
        <begin position="937"/>
        <end position="952"/>
    </location>
</feature>
<feature type="compositionally biased region" description="Polar residues" evidence="7">
    <location>
        <begin position="523"/>
        <end position="539"/>
    </location>
</feature>
<name>J3P5X3_GAET3</name>
<reference evidence="9" key="3">
    <citation type="submission" date="2010-09" db="EMBL/GenBank/DDBJ databases">
        <title>Annotation of Gaeumannomyces graminis var. tritici R3-111a-1.</title>
        <authorList>
            <consortium name="The Broad Institute Genome Sequencing Platform"/>
            <person name="Ma L.-J."/>
            <person name="Dead R."/>
            <person name="Young S.K."/>
            <person name="Zeng Q."/>
            <person name="Gargeya S."/>
            <person name="Fitzgerald M."/>
            <person name="Haas B."/>
            <person name="Abouelleil A."/>
            <person name="Alvarado L."/>
            <person name="Arachchi H.M."/>
            <person name="Berlin A."/>
            <person name="Brown A."/>
            <person name="Chapman S.B."/>
            <person name="Chen Z."/>
            <person name="Dunbar C."/>
            <person name="Freedman E."/>
            <person name="Gearin G."/>
            <person name="Gellesch M."/>
            <person name="Goldberg J."/>
            <person name="Griggs A."/>
            <person name="Gujja S."/>
            <person name="Heiman D."/>
            <person name="Howarth C."/>
            <person name="Larson L."/>
            <person name="Lui A."/>
            <person name="MacDonald P.J.P."/>
            <person name="Mehta T."/>
            <person name="Montmayeur A."/>
            <person name="Murphy C."/>
            <person name="Neiman D."/>
            <person name="Pearson M."/>
            <person name="Priest M."/>
            <person name="Roberts A."/>
            <person name="Saif S."/>
            <person name="Shea T."/>
            <person name="Shenoy N."/>
            <person name="Sisk P."/>
            <person name="Stolte C."/>
            <person name="Sykes S."/>
            <person name="Yandava C."/>
            <person name="Wortman J."/>
            <person name="Nusbaum C."/>
            <person name="Birren B."/>
        </authorList>
    </citation>
    <scope>NUCLEOTIDE SEQUENCE</scope>
    <source>
        <strain evidence="9">R3-111a-1</strain>
    </source>
</reference>
<evidence type="ECO:0000256" key="3">
    <source>
        <dbReference type="ARBA" id="ARBA00021616"/>
    </source>
</evidence>
<dbReference type="CDD" id="cd21538">
    <property type="entry name" value="SPOC_TFIIS"/>
    <property type="match status" value="1"/>
</dbReference>
<dbReference type="GO" id="GO:0006368">
    <property type="term" value="P:transcription elongation by RNA polymerase II"/>
    <property type="evidence" value="ECO:0007669"/>
    <property type="project" value="TreeGrafter"/>
</dbReference>
<evidence type="ECO:0000313" key="10">
    <source>
        <dbReference type="EnsemblFungi" id="EJT75075"/>
    </source>
</evidence>
<dbReference type="Pfam" id="PF07500">
    <property type="entry name" value="TFIIS_M"/>
    <property type="match status" value="1"/>
</dbReference>
<dbReference type="InterPro" id="IPR011011">
    <property type="entry name" value="Znf_FYVE_PHD"/>
</dbReference>
<dbReference type="STRING" id="644352.J3P5X3"/>
<evidence type="ECO:0000256" key="6">
    <source>
        <dbReference type="ARBA" id="ARBA00022833"/>
    </source>
</evidence>
<evidence type="ECO:0000256" key="1">
    <source>
        <dbReference type="ARBA" id="ARBA00002311"/>
    </source>
</evidence>
<dbReference type="GO" id="GO:0031440">
    <property type="term" value="P:regulation of mRNA 3'-end processing"/>
    <property type="evidence" value="ECO:0007669"/>
    <property type="project" value="TreeGrafter"/>
</dbReference>
<feature type="compositionally biased region" description="Basic and acidic residues" evidence="7">
    <location>
        <begin position="434"/>
        <end position="446"/>
    </location>
</feature>
<evidence type="ECO:0000256" key="2">
    <source>
        <dbReference type="ARBA" id="ARBA00011050"/>
    </source>
</evidence>
<dbReference type="GO" id="GO:0031564">
    <property type="term" value="P:transcription antitermination"/>
    <property type="evidence" value="ECO:0007669"/>
    <property type="project" value="TreeGrafter"/>
</dbReference>
<dbReference type="Gene3D" id="3.30.40.10">
    <property type="entry name" value="Zinc/RING finger domain, C3HC4 (zinc finger)"/>
    <property type="match status" value="1"/>
</dbReference>
<evidence type="ECO:0000313" key="11">
    <source>
        <dbReference type="Proteomes" id="UP000006039"/>
    </source>
</evidence>
<dbReference type="InterPro" id="IPR003618">
    <property type="entry name" value="TFIIS_cen_dom"/>
</dbReference>
<dbReference type="InterPro" id="IPR055499">
    <property type="entry name" value="DUF7071"/>
</dbReference>
<dbReference type="Gene3D" id="1.10.472.30">
    <property type="entry name" value="Transcription elongation factor S-II, central domain"/>
    <property type="match status" value="1"/>
</dbReference>
<feature type="compositionally biased region" description="Basic and acidic residues" evidence="7">
    <location>
        <begin position="106"/>
        <end position="130"/>
    </location>
</feature>
<comment type="similarity">
    <text evidence="2">Belongs to the BYE1 family.</text>
</comment>
<feature type="compositionally biased region" description="Low complexity" evidence="7">
    <location>
        <begin position="899"/>
        <end position="925"/>
    </location>
</feature>
<evidence type="ECO:0000313" key="9">
    <source>
        <dbReference type="EMBL" id="EJT75075.1"/>
    </source>
</evidence>
<reference evidence="9" key="2">
    <citation type="submission" date="2010-07" db="EMBL/GenBank/DDBJ databases">
        <authorList>
            <consortium name="The Broad Institute Genome Sequencing Platform"/>
            <consortium name="Broad Institute Genome Sequencing Center for Infectious Disease"/>
            <person name="Ma L.-J."/>
            <person name="Dead R."/>
            <person name="Young S."/>
            <person name="Zeng Q."/>
            <person name="Koehrsen M."/>
            <person name="Alvarado L."/>
            <person name="Berlin A."/>
            <person name="Chapman S.B."/>
            <person name="Chen Z."/>
            <person name="Freedman E."/>
            <person name="Gellesch M."/>
            <person name="Goldberg J."/>
            <person name="Griggs A."/>
            <person name="Gujja S."/>
            <person name="Heilman E.R."/>
            <person name="Heiman D."/>
            <person name="Hepburn T."/>
            <person name="Howarth C."/>
            <person name="Jen D."/>
            <person name="Larson L."/>
            <person name="Mehta T."/>
            <person name="Neiman D."/>
            <person name="Pearson M."/>
            <person name="Roberts A."/>
            <person name="Saif S."/>
            <person name="Shea T."/>
            <person name="Shenoy N."/>
            <person name="Sisk P."/>
            <person name="Stolte C."/>
            <person name="Sykes S."/>
            <person name="Walk T."/>
            <person name="White J."/>
            <person name="Yandava C."/>
            <person name="Haas B."/>
            <person name="Nusbaum C."/>
            <person name="Birren B."/>
        </authorList>
    </citation>
    <scope>NUCLEOTIDE SEQUENCE</scope>
    <source>
        <strain evidence="9">R3-111a-1</strain>
    </source>
</reference>
<dbReference type="SUPFAM" id="SSF57903">
    <property type="entry name" value="FYVE/PHD zinc finger"/>
    <property type="match status" value="1"/>
</dbReference>
<dbReference type="Pfam" id="PF07744">
    <property type="entry name" value="SPOC"/>
    <property type="match status" value="1"/>
</dbReference>
<reference evidence="10" key="5">
    <citation type="submission" date="2018-04" db="UniProtKB">
        <authorList>
            <consortium name="EnsemblFungi"/>
        </authorList>
    </citation>
    <scope>IDENTIFICATION</scope>
    <source>
        <strain evidence="10">R3-111a-1</strain>
    </source>
</reference>
<dbReference type="PROSITE" id="PS51321">
    <property type="entry name" value="TFIIS_CENTRAL"/>
    <property type="match status" value="1"/>
</dbReference>
<feature type="compositionally biased region" description="Basic and acidic residues" evidence="7">
    <location>
        <begin position="251"/>
        <end position="265"/>
    </location>
</feature>
<dbReference type="InterPro" id="IPR036575">
    <property type="entry name" value="TFIIS_cen_dom_sf"/>
</dbReference>
<feature type="region of interest" description="Disordered" evidence="7">
    <location>
        <begin position="519"/>
        <end position="544"/>
    </location>
</feature>
<evidence type="ECO:0000256" key="7">
    <source>
        <dbReference type="SAM" id="MobiDB-lite"/>
    </source>
</evidence>
<keyword evidence="5" id="KW-0863">Zinc-finger</keyword>
<evidence type="ECO:0000256" key="4">
    <source>
        <dbReference type="ARBA" id="ARBA00022723"/>
    </source>
</evidence>
<reference evidence="10" key="4">
    <citation type="journal article" date="2015" name="G3 (Bethesda)">
        <title>Genome sequences of three phytopathogenic species of the Magnaporthaceae family of fungi.</title>
        <authorList>
            <person name="Okagaki L.H."/>
            <person name="Nunes C.C."/>
            <person name="Sailsbery J."/>
            <person name="Clay B."/>
            <person name="Brown D."/>
            <person name="John T."/>
            <person name="Oh Y."/>
            <person name="Young N."/>
            <person name="Fitzgerald M."/>
            <person name="Haas B.J."/>
            <person name="Zeng Q."/>
            <person name="Young S."/>
            <person name="Adiconis X."/>
            <person name="Fan L."/>
            <person name="Levin J.Z."/>
            <person name="Mitchell T.K."/>
            <person name="Okubara P.A."/>
            <person name="Farman M.L."/>
            <person name="Kohn L.M."/>
            <person name="Birren B."/>
            <person name="Ma L.-J."/>
            <person name="Dean R.A."/>
        </authorList>
    </citation>
    <scope>NUCLEOTIDE SEQUENCE</scope>
    <source>
        <strain evidence="10">R3-111a-1</strain>
    </source>
</reference>
<dbReference type="EMBL" id="GL385398">
    <property type="protein sequence ID" value="EJT75075.1"/>
    <property type="molecule type" value="Genomic_DNA"/>
</dbReference>
<protein>
    <recommendedName>
        <fullName evidence="3">Transcription factor BYE1</fullName>
    </recommendedName>
</protein>
<dbReference type="InterPro" id="IPR019786">
    <property type="entry name" value="Zinc_finger_PHD-type_CS"/>
</dbReference>
<feature type="compositionally biased region" description="Low complexity" evidence="7">
    <location>
        <begin position="841"/>
        <end position="876"/>
    </location>
</feature>
<dbReference type="GO" id="GO:0008270">
    <property type="term" value="F:zinc ion binding"/>
    <property type="evidence" value="ECO:0007669"/>
    <property type="project" value="UniProtKB-KW"/>
</dbReference>
<keyword evidence="11" id="KW-1185">Reference proteome</keyword>
<feature type="compositionally biased region" description="Basic and acidic residues" evidence="7">
    <location>
        <begin position="185"/>
        <end position="221"/>
    </location>
</feature>
<feature type="compositionally biased region" description="Basic and acidic residues" evidence="7">
    <location>
        <begin position="414"/>
        <end position="426"/>
    </location>
</feature>
<feature type="domain" description="TFIIS central" evidence="8">
    <location>
        <begin position="312"/>
        <end position="436"/>
    </location>
</feature>
<proteinExistence type="inferred from homology"/>
<dbReference type="Proteomes" id="UP000006039">
    <property type="component" value="Unassembled WGS sequence"/>
</dbReference>
<accession>J3P5X3</accession>
<dbReference type="PROSITE" id="PS01359">
    <property type="entry name" value="ZF_PHD_1"/>
    <property type="match status" value="1"/>
</dbReference>
<dbReference type="RefSeq" id="XP_009225019.1">
    <property type="nucleotide sequence ID" value="XM_009226755.1"/>
</dbReference>
<feature type="region of interest" description="Disordered" evidence="7">
    <location>
        <begin position="414"/>
        <end position="480"/>
    </location>
</feature>
<evidence type="ECO:0000256" key="5">
    <source>
        <dbReference type="ARBA" id="ARBA00022771"/>
    </source>
</evidence>
<keyword evidence="6" id="KW-0862">Zinc</keyword>